<dbReference type="InterPro" id="IPR000873">
    <property type="entry name" value="AMP-dep_synth/lig_dom"/>
</dbReference>
<keyword evidence="2 7" id="KW-0436">Ligase</keyword>
<dbReference type="RefSeq" id="WP_198075452.1">
    <property type="nucleotide sequence ID" value="NZ_JAEDAE010000003.1"/>
</dbReference>
<organism evidence="7 8">
    <name type="scientific">Hymenobacter negativus</name>
    <dbReference type="NCBI Taxonomy" id="2795026"/>
    <lineage>
        <taxon>Bacteria</taxon>
        <taxon>Pseudomonadati</taxon>
        <taxon>Bacteroidota</taxon>
        <taxon>Cytophagia</taxon>
        <taxon>Cytophagales</taxon>
        <taxon>Hymenobacteraceae</taxon>
        <taxon>Hymenobacter</taxon>
    </lineage>
</organism>
<evidence type="ECO:0000313" key="8">
    <source>
        <dbReference type="Proteomes" id="UP000625631"/>
    </source>
</evidence>
<dbReference type="SUPFAM" id="SSF56801">
    <property type="entry name" value="Acetyl-CoA synthetase-like"/>
    <property type="match status" value="1"/>
</dbReference>
<evidence type="ECO:0000313" key="7">
    <source>
        <dbReference type="EMBL" id="MBH8558492.1"/>
    </source>
</evidence>
<sequence>MLGLMMAEPLRVATIIEHAAKWHSDTEIVSRRPEGGGMHRYTYADANRRSKQLAQALLKPGIENGDRVGTLAWNTHRHFELYYGVAGIGAVCHTINPRLFPEQLVFIINHAEDRLLFFDLTFLPLVERLAPVCPTVEKWVLMAGPEHLPAASELPGLCSYEDLLAAETGDYTWPSFDENTACSLCYTSGTTDQPKGVLYSHRSTVLHAFGISLPDALSCSASDVIMPVVPMFHVNAWGLPYAAPLNGAKLVLPGAGMDSASLFELFETEGVTFSAGVPTIWLALLQFMREGQRQFSTLNRTVVGGAACPPALMKAFEEELNVTIMHAWGMTETSPLGTTARLKGKHAGLSPADSMAIRAKQGRAVFGVDMKIVGDDGHALPHDGVAFGDLLVRGPWVVRDYFRTATPGELTADGWFRTGDVATIDPDGYMHITDRSKDVIKSGGEWISSIELENLAVAHPAVAEAAVIGVPSAKWSERPLLVVVRRPGMELSAEEMLNFFRGRVAKFWEPDAVEFVNQLPHTATGKILKTQLRKDFAGYSVA</sequence>
<evidence type="ECO:0000256" key="1">
    <source>
        <dbReference type="ARBA" id="ARBA00006432"/>
    </source>
</evidence>
<evidence type="ECO:0000259" key="5">
    <source>
        <dbReference type="Pfam" id="PF00501"/>
    </source>
</evidence>
<dbReference type="Pfam" id="PF00501">
    <property type="entry name" value="AMP-binding"/>
    <property type="match status" value="1"/>
</dbReference>
<proteinExistence type="inferred from homology"/>
<dbReference type="InterPro" id="IPR042099">
    <property type="entry name" value="ANL_N_sf"/>
</dbReference>
<dbReference type="InterPro" id="IPR045851">
    <property type="entry name" value="AMP-bd_C_sf"/>
</dbReference>
<keyword evidence="3" id="KW-0276">Fatty acid metabolism</keyword>
<dbReference type="Pfam" id="PF13193">
    <property type="entry name" value="AMP-binding_C"/>
    <property type="match status" value="1"/>
</dbReference>
<dbReference type="Gene3D" id="3.40.50.12780">
    <property type="entry name" value="N-terminal domain of ligase-like"/>
    <property type="match status" value="1"/>
</dbReference>
<comment type="similarity">
    <text evidence="1">Belongs to the ATP-dependent AMP-binding enzyme family.</text>
</comment>
<dbReference type="Proteomes" id="UP000625631">
    <property type="component" value="Unassembled WGS sequence"/>
</dbReference>
<protein>
    <submittedName>
        <fullName evidence="7">Long-chain-fatty-acid--CoA ligase</fullName>
    </submittedName>
</protein>
<reference evidence="7 8" key="1">
    <citation type="submission" date="2020-12" db="EMBL/GenBank/DDBJ databases">
        <title>Hymenobacter sp.</title>
        <authorList>
            <person name="Kim M.K."/>
        </authorList>
    </citation>
    <scope>NUCLEOTIDE SEQUENCE [LARGE SCALE GENOMIC DNA]</scope>
    <source>
        <strain evidence="7 8">BT442</strain>
    </source>
</reference>
<dbReference type="PANTHER" id="PTHR43859:SF4">
    <property type="entry name" value="BUTANOATE--COA LIGASE AAE1-RELATED"/>
    <property type="match status" value="1"/>
</dbReference>
<comment type="caution">
    <text evidence="7">The sequence shown here is derived from an EMBL/GenBank/DDBJ whole genome shotgun (WGS) entry which is preliminary data.</text>
</comment>
<evidence type="ECO:0000259" key="6">
    <source>
        <dbReference type="Pfam" id="PF13193"/>
    </source>
</evidence>
<dbReference type="NCBIfam" id="NF004837">
    <property type="entry name" value="PRK06187.1"/>
    <property type="match status" value="1"/>
</dbReference>
<feature type="domain" description="AMP-dependent synthetase/ligase" evidence="5">
    <location>
        <begin position="18"/>
        <end position="402"/>
    </location>
</feature>
<dbReference type="CDD" id="cd12119">
    <property type="entry name" value="ttLC_FACS_AlkK_like"/>
    <property type="match status" value="1"/>
</dbReference>
<name>A0ABS0Q7N6_9BACT</name>
<evidence type="ECO:0000256" key="4">
    <source>
        <dbReference type="ARBA" id="ARBA00023098"/>
    </source>
</evidence>
<dbReference type="PANTHER" id="PTHR43859">
    <property type="entry name" value="ACYL-ACTIVATING ENZYME"/>
    <property type="match status" value="1"/>
</dbReference>
<feature type="domain" description="AMP-binding enzyme C-terminal" evidence="6">
    <location>
        <begin position="451"/>
        <end position="526"/>
    </location>
</feature>
<evidence type="ECO:0000256" key="3">
    <source>
        <dbReference type="ARBA" id="ARBA00022832"/>
    </source>
</evidence>
<dbReference type="EMBL" id="JAEDAE010000003">
    <property type="protein sequence ID" value="MBH8558492.1"/>
    <property type="molecule type" value="Genomic_DNA"/>
</dbReference>
<accession>A0ABS0Q7N6</accession>
<dbReference type="NCBIfam" id="NF005426">
    <property type="entry name" value="PRK07008.1"/>
    <property type="match status" value="1"/>
</dbReference>
<dbReference type="Gene3D" id="3.30.300.30">
    <property type="match status" value="1"/>
</dbReference>
<dbReference type="InterPro" id="IPR025110">
    <property type="entry name" value="AMP-bd_C"/>
</dbReference>
<dbReference type="GO" id="GO:0016874">
    <property type="term" value="F:ligase activity"/>
    <property type="evidence" value="ECO:0007669"/>
    <property type="project" value="UniProtKB-KW"/>
</dbReference>
<keyword evidence="4" id="KW-0443">Lipid metabolism</keyword>
<evidence type="ECO:0000256" key="2">
    <source>
        <dbReference type="ARBA" id="ARBA00022598"/>
    </source>
</evidence>
<dbReference type="NCBIfam" id="NF004674">
    <property type="entry name" value="PRK06018.1"/>
    <property type="match status" value="1"/>
</dbReference>
<keyword evidence="8" id="KW-1185">Reference proteome</keyword>
<gene>
    <name evidence="7" type="ORF">I7X13_10570</name>
</gene>